<dbReference type="InterPro" id="IPR026906">
    <property type="entry name" value="LRR_5"/>
</dbReference>
<dbReference type="PRINTS" id="PR00449">
    <property type="entry name" value="RASTRNSFRMNG"/>
</dbReference>
<dbReference type="Pfam" id="PF00071">
    <property type="entry name" value="Ras"/>
    <property type="match status" value="1"/>
</dbReference>
<dbReference type="PROSITE" id="PS51419">
    <property type="entry name" value="RAB"/>
    <property type="match status" value="1"/>
</dbReference>
<dbReference type="Gene3D" id="3.40.50.300">
    <property type="entry name" value="P-loop containing nucleotide triphosphate hydrolases"/>
    <property type="match status" value="1"/>
</dbReference>
<name>A0ABR2JDE2_9EUKA</name>
<organism evidence="7 8">
    <name type="scientific">Tritrichomonas musculus</name>
    <dbReference type="NCBI Taxonomy" id="1915356"/>
    <lineage>
        <taxon>Eukaryota</taxon>
        <taxon>Metamonada</taxon>
        <taxon>Parabasalia</taxon>
        <taxon>Tritrichomonadida</taxon>
        <taxon>Tritrichomonadidae</taxon>
        <taxon>Tritrichomonas</taxon>
    </lineage>
</organism>
<dbReference type="PROSITE" id="PS00107">
    <property type="entry name" value="PROTEIN_KINASE_ATP"/>
    <property type="match status" value="1"/>
</dbReference>
<gene>
    <name evidence="7" type="ORF">M9Y10_005690</name>
</gene>
<dbReference type="SUPFAM" id="SSF56112">
    <property type="entry name" value="Protein kinase-like (PK-like)"/>
    <property type="match status" value="1"/>
</dbReference>
<dbReference type="InterPro" id="IPR001806">
    <property type="entry name" value="Small_GTPase"/>
</dbReference>
<protein>
    <recommendedName>
        <fullName evidence="6">Protein kinase domain-containing protein</fullName>
    </recommendedName>
</protein>
<evidence type="ECO:0000256" key="4">
    <source>
        <dbReference type="ARBA" id="ARBA00022840"/>
    </source>
</evidence>
<dbReference type="InterPro" id="IPR017441">
    <property type="entry name" value="Protein_kinase_ATP_BS"/>
</dbReference>
<evidence type="ECO:0000256" key="3">
    <source>
        <dbReference type="ARBA" id="ARBA00022741"/>
    </source>
</evidence>
<dbReference type="PROSITE" id="PS50011">
    <property type="entry name" value="PROTEIN_KINASE_DOM"/>
    <property type="match status" value="1"/>
</dbReference>
<feature type="domain" description="Protein kinase" evidence="6">
    <location>
        <begin position="12"/>
        <end position="285"/>
    </location>
</feature>
<dbReference type="EMBL" id="JAPFFF010000012">
    <property type="protein sequence ID" value="KAK8875523.1"/>
    <property type="molecule type" value="Genomic_DNA"/>
</dbReference>
<dbReference type="Gene3D" id="3.80.10.10">
    <property type="entry name" value="Ribonuclease Inhibitor"/>
    <property type="match status" value="2"/>
</dbReference>
<dbReference type="InterPro" id="IPR011990">
    <property type="entry name" value="TPR-like_helical_dom_sf"/>
</dbReference>
<dbReference type="SUPFAM" id="SSF52540">
    <property type="entry name" value="P-loop containing nucleoside triphosphate hydrolases"/>
    <property type="match status" value="1"/>
</dbReference>
<dbReference type="SMART" id="SM00220">
    <property type="entry name" value="S_TKc"/>
    <property type="match status" value="1"/>
</dbReference>
<comment type="caution">
    <text evidence="7">The sequence shown here is derived from an EMBL/GenBank/DDBJ whole genome shotgun (WGS) entry which is preliminary data.</text>
</comment>
<evidence type="ECO:0000313" key="8">
    <source>
        <dbReference type="Proteomes" id="UP001470230"/>
    </source>
</evidence>
<keyword evidence="8" id="KW-1185">Reference proteome</keyword>
<dbReference type="Proteomes" id="UP001470230">
    <property type="component" value="Unassembled WGS sequence"/>
</dbReference>
<dbReference type="PROSITE" id="PS51421">
    <property type="entry name" value="RAS"/>
    <property type="match status" value="1"/>
</dbReference>
<dbReference type="InterPro" id="IPR032675">
    <property type="entry name" value="LRR_dom_sf"/>
</dbReference>
<evidence type="ECO:0000256" key="2">
    <source>
        <dbReference type="ARBA" id="ARBA00022527"/>
    </source>
</evidence>
<proteinExistence type="inferred from homology"/>
<dbReference type="InterPro" id="IPR008271">
    <property type="entry name" value="Ser/Thr_kinase_AS"/>
</dbReference>
<dbReference type="Pfam" id="PF13306">
    <property type="entry name" value="LRR_5"/>
    <property type="match status" value="2"/>
</dbReference>
<keyword evidence="2" id="KW-0808">Transferase</keyword>
<dbReference type="SMART" id="SM00671">
    <property type="entry name" value="SEL1"/>
    <property type="match status" value="3"/>
</dbReference>
<evidence type="ECO:0000256" key="1">
    <source>
        <dbReference type="ARBA" id="ARBA00008171"/>
    </source>
</evidence>
<feature type="binding site" evidence="5">
    <location>
        <position position="41"/>
    </location>
    <ligand>
        <name>ATP</name>
        <dbReference type="ChEBI" id="CHEBI:30616"/>
    </ligand>
</feature>
<dbReference type="Gene3D" id="1.10.510.10">
    <property type="entry name" value="Transferase(Phosphotransferase) domain 1"/>
    <property type="match status" value="1"/>
</dbReference>
<dbReference type="PROSITE" id="PS00108">
    <property type="entry name" value="PROTEIN_KINASE_ST"/>
    <property type="match status" value="1"/>
</dbReference>
<dbReference type="Pfam" id="PF00069">
    <property type="entry name" value="Pkinase"/>
    <property type="match status" value="1"/>
</dbReference>
<dbReference type="Pfam" id="PF08238">
    <property type="entry name" value="Sel1"/>
    <property type="match status" value="2"/>
</dbReference>
<dbReference type="InterPro" id="IPR006597">
    <property type="entry name" value="Sel1-like"/>
</dbReference>
<dbReference type="Gene3D" id="1.25.40.10">
    <property type="entry name" value="Tetratricopeptide repeat domain"/>
    <property type="match status" value="1"/>
</dbReference>
<keyword evidence="2" id="KW-0723">Serine/threonine-protein kinase</keyword>
<dbReference type="CDD" id="cd00154">
    <property type="entry name" value="Rab"/>
    <property type="match status" value="1"/>
</dbReference>
<dbReference type="InterPro" id="IPR000719">
    <property type="entry name" value="Prot_kinase_dom"/>
</dbReference>
<dbReference type="InterPro" id="IPR001245">
    <property type="entry name" value="Ser-Thr/Tyr_kinase_cat_dom"/>
</dbReference>
<keyword evidence="4 5" id="KW-0067">ATP-binding</keyword>
<comment type="similarity">
    <text evidence="1">Belongs to the protein kinase superfamily. TKL Ser/Thr protein kinase family. ROCO subfamily.</text>
</comment>
<dbReference type="SUPFAM" id="SSF81901">
    <property type="entry name" value="HCP-like"/>
    <property type="match status" value="1"/>
</dbReference>
<dbReference type="PANTHER" id="PTHR44329">
    <property type="entry name" value="SERINE/THREONINE-PROTEIN KINASE TNNI3K-RELATED"/>
    <property type="match status" value="1"/>
</dbReference>
<accession>A0ABR2JDE2</accession>
<dbReference type="InterPro" id="IPR051681">
    <property type="entry name" value="Ser/Thr_Kinases-Pseudokinases"/>
</dbReference>
<evidence type="ECO:0000313" key="7">
    <source>
        <dbReference type="EMBL" id="KAK8875523.1"/>
    </source>
</evidence>
<sequence>MSTEQNTDLIKYTKIDQIGEGMFSEVFKIKETETGQIYAAKILCKQLNVNSQDDLLRLSREVNLNAGFDHPTVLKFIEYSPKNFENKPFPVIITEYAANGTLSRIIDLERQSLSGNIWTKTKKLINIYGIASGMSYLHANKIIHRDLKPDNILMDDMLFPKISDFGLSKRLHSDKSMTVESRIGFKGTPRYAAPELFANKEQTEASDVYAFALIVYEILTAKIPYEEDEMLQLIMKVANGVRPPFDVPIDEPYQNLIERCWSQDPKDRPTFAQIVEELENDESFITKSIKHDDFLNYVKFINDYKKCFNDKKIIKLDDFIHNKASNTFKRIDIRRYIEEQQDQNLFGRLFKTEKLYPAADLVKLNDDCKYLVIQAENDAEKQFYIGTYLIEGKNGFPIKIDLGVKYLERSISGKYIESAFYLSMMLFEGKIIPKDLKKAKKYLTKHLNSKDIRVLVLYARILYKEGNFKESRKYFEKCAKEGDFYSMYKYAQMLFCGYGGSKSIDDARFYFNLSKDNGFQKSELYVTALLQYEKDEAFCNLPTETQNFLIKQIIKYNTIQEDSRISFSLTKIYMKYKVTQMLFANKSLESKDFNMMMSHFNEIAAEILFPSKQFKLILNLVSHMKPNVNISVVVSGVSSISNKLGPDKLIKQIKIDDSVKRIESSSFKDCSALIEITIPPSVILIGDDAFSHCKSLTEIAIPSSVTKIGASAFIGCLSLTEIAIHSPVTSIEEDSFYDCCKLKRITIPSSVKFIKSQAFDHCTSLEQITVSPSLVSIDYCSFNFCRNLKEITIPSSVISIGNRAFYWCSSLEQITIPSSVKSIGEFAFYHCHSITCVSFQSPSAITSIQTSTFEMCASLTEITIPHSVGLIDHFAFKNCKKLKEVTFLNQPKKIESDAFAGCSLLKDIPVTESGIVFKAVIIGGGCAGKTCILDRYFSHEFPNNTNPTIGINFSTKNLNISGNEVNLQIYDTSGLEAYHDIIRYQYISIDFAIVVIDLSYYDSFDYSIRLFKEIREEVGQIPVVLLGNKCDLDKDIRVTQELEKFQKEYNIKYFEVSAKDNINIEESIQYIVTETFNSYFS</sequence>
<dbReference type="SUPFAM" id="SSF52058">
    <property type="entry name" value="L domain-like"/>
    <property type="match status" value="1"/>
</dbReference>
<dbReference type="InterPro" id="IPR011009">
    <property type="entry name" value="Kinase-like_dom_sf"/>
</dbReference>
<dbReference type="PRINTS" id="PR00109">
    <property type="entry name" value="TYRKINASE"/>
</dbReference>
<dbReference type="NCBIfam" id="TIGR00231">
    <property type="entry name" value="small_GTP"/>
    <property type="match status" value="1"/>
</dbReference>
<keyword evidence="2" id="KW-0418">Kinase</keyword>
<dbReference type="SMART" id="SM00175">
    <property type="entry name" value="RAB"/>
    <property type="match status" value="1"/>
</dbReference>
<dbReference type="InterPro" id="IPR005225">
    <property type="entry name" value="Small_GTP-bd"/>
</dbReference>
<dbReference type="SMART" id="SM00174">
    <property type="entry name" value="RHO"/>
    <property type="match status" value="1"/>
</dbReference>
<dbReference type="Gene3D" id="3.40.50.12480">
    <property type="match status" value="1"/>
</dbReference>
<reference evidence="7 8" key="1">
    <citation type="submission" date="2024-04" db="EMBL/GenBank/DDBJ databases">
        <title>Tritrichomonas musculus Genome.</title>
        <authorList>
            <person name="Alves-Ferreira E."/>
            <person name="Grigg M."/>
            <person name="Lorenzi H."/>
            <person name="Galac M."/>
        </authorList>
    </citation>
    <scope>NUCLEOTIDE SEQUENCE [LARGE SCALE GENOMIC DNA]</scope>
    <source>
        <strain evidence="7 8">EAF2021</strain>
    </source>
</reference>
<keyword evidence="3 5" id="KW-0547">Nucleotide-binding</keyword>
<dbReference type="SMART" id="SM00173">
    <property type="entry name" value="RAS"/>
    <property type="match status" value="1"/>
</dbReference>
<evidence type="ECO:0000256" key="5">
    <source>
        <dbReference type="PROSITE-ProRule" id="PRU10141"/>
    </source>
</evidence>
<evidence type="ECO:0000259" key="6">
    <source>
        <dbReference type="PROSITE" id="PS50011"/>
    </source>
</evidence>
<dbReference type="InterPro" id="IPR027417">
    <property type="entry name" value="P-loop_NTPase"/>
</dbReference>